<evidence type="ECO:0000313" key="3">
    <source>
        <dbReference type="Proteomes" id="UP001478862"/>
    </source>
</evidence>
<keyword evidence="3" id="KW-1185">Reference proteome</keyword>
<keyword evidence="1" id="KW-0175">Coiled coil</keyword>
<reference evidence="2 3" key="1">
    <citation type="submission" date="2024-06" db="EMBL/GenBank/DDBJ databases">
        <title>Lysinibacillus zambalefons sp. nov., a Novel Firmicute Isolated from the Poon Bato Zambales Hyperalkaline Spring.</title>
        <authorList>
            <person name="Aja J.A."/>
            <person name="Lazaro J.E.H."/>
            <person name="Llorin L.D."/>
            <person name="Lim K.R."/>
            <person name="Teodosio J."/>
            <person name="Dalisay D.S."/>
        </authorList>
    </citation>
    <scope>NUCLEOTIDE SEQUENCE [LARGE SCALE GENOMIC DNA]</scope>
    <source>
        <strain evidence="2 3">M3</strain>
    </source>
</reference>
<accession>A0ABV1MRU5</accession>
<comment type="caution">
    <text evidence="2">The sequence shown here is derived from an EMBL/GenBank/DDBJ whole genome shotgun (WGS) entry which is preliminary data.</text>
</comment>
<organism evidence="2 3">
    <name type="scientific">Lysinibacillus zambalensis</name>
    <dbReference type="NCBI Taxonomy" id="3160866"/>
    <lineage>
        <taxon>Bacteria</taxon>
        <taxon>Bacillati</taxon>
        <taxon>Bacillota</taxon>
        <taxon>Bacilli</taxon>
        <taxon>Bacillales</taxon>
        <taxon>Bacillaceae</taxon>
        <taxon>Lysinibacillus</taxon>
    </lineage>
</organism>
<evidence type="ECO:0000256" key="1">
    <source>
        <dbReference type="SAM" id="Coils"/>
    </source>
</evidence>
<evidence type="ECO:0000313" key="2">
    <source>
        <dbReference type="EMBL" id="MEQ6355241.1"/>
    </source>
</evidence>
<dbReference type="Proteomes" id="UP001478862">
    <property type="component" value="Unassembled WGS sequence"/>
</dbReference>
<protein>
    <recommendedName>
        <fullName evidence="4">Calcineurin-like phosphoesterase domain-containing protein</fullName>
    </recommendedName>
</protein>
<gene>
    <name evidence="2" type="ORF">ABNX05_11485</name>
</gene>
<dbReference type="RefSeq" id="WP_349659870.1">
    <property type="nucleotide sequence ID" value="NZ_JBEGDG010000007.1"/>
</dbReference>
<evidence type="ECO:0008006" key="4">
    <source>
        <dbReference type="Google" id="ProtNLM"/>
    </source>
</evidence>
<proteinExistence type="predicted"/>
<name>A0ABV1MRU5_9BACI</name>
<dbReference type="EMBL" id="JBEGDG010000007">
    <property type="protein sequence ID" value="MEQ6355241.1"/>
    <property type="molecule type" value="Genomic_DNA"/>
</dbReference>
<dbReference type="SUPFAM" id="SSF56300">
    <property type="entry name" value="Metallo-dependent phosphatases"/>
    <property type="match status" value="1"/>
</dbReference>
<feature type="coiled-coil region" evidence="1">
    <location>
        <begin position="76"/>
        <end position="120"/>
    </location>
</feature>
<sequence length="405" mass="47442">MTSYDLKRKNIETLDDYHIRLFEDIPIHELDSDELAEILNNEYGVNYSESKWRKDYAQYVKWKPYIISKYAEGDELDKLTIKKLEIQKERNKLSSEKNELNKWIREQARTENVYEKIEQAITNLSPIQVPKCEIKENNNKRTAIIDIADSHFGSEGKILGFNDEVLAEYNVEIFKRRMWELLEHTISIIEKEKLTHVTVLNLSDSIDGLLHMNQLQFQQLGVADQVMQFAEFTSEWLNALSEYVTIDYRSVLGNHSENRYLNSSRGEFAQENMERLIVWYLKTRLCENKRIQVYDAKSIIYFDVLGTKILATHGQDEKNLESSIKDYMMIYNINVHLFKTGHLHHLNNKVIGMNGLQNIEHMQSPSMCGINEYSLKLKKTANAGSLITIFEQGYGKLCTYDIRLK</sequence>
<dbReference type="InterPro" id="IPR029052">
    <property type="entry name" value="Metallo-depent_PP-like"/>
</dbReference>